<dbReference type="InterPro" id="IPR013154">
    <property type="entry name" value="ADH-like_N"/>
</dbReference>
<dbReference type="RefSeq" id="WP_160363611.1">
    <property type="nucleotide sequence ID" value="NZ_JACEIB010000003.1"/>
</dbReference>
<dbReference type="PANTHER" id="PTHR43677">
    <property type="entry name" value="SHORT-CHAIN DEHYDROGENASE/REDUCTASE"/>
    <property type="match status" value="1"/>
</dbReference>
<name>A0A838L6N4_9SPHN</name>
<dbReference type="InterPro" id="IPR011032">
    <property type="entry name" value="GroES-like_sf"/>
</dbReference>
<evidence type="ECO:0000259" key="1">
    <source>
        <dbReference type="SMART" id="SM00829"/>
    </source>
</evidence>
<dbReference type="Pfam" id="PF00107">
    <property type="entry name" value="ADH_zinc_N"/>
    <property type="match status" value="1"/>
</dbReference>
<keyword evidence="3" id="KW-1185">Reference proteome</keyword>
<gene>
    <name evidence="2" type="ORF">HZF05_06845</name>
</gene>
<dbReference type="PANTHER" id="PTHR43677:SF4">
    <property type="entry name" value="QUINONE OXIDOREDUCTASE-LIKE PROTEIN 2"/>
    <property type="match status" value="1"/>
</dbReference>
<dbReference type="GO" id="GO:0016491">
    <property type="term" value="F:oxidoreductase activity"/>
    <property type="evidence" value="ECO:0007669"/>
    <property type="project" value="InterPro"/>
</dbReference>
<accession>A0A838L6N4</accession>
<comment type="caution">
    <text evidence="2">The sequence shown here is derived from an EMBL/GenBank/DDBJ whole genome shotgun (WGS) entry which is preliminary data.</text>
</comment>
<dbReference type="InterPro" id="IPR036291">
    <property type="entry name" value="NAD(P)-bd_dom_sf"/>
</dbReference>
<dbReference type="InterPro" id="IPR013149">
    <property type="entry name" value="ADH-like_C"/>
</dbReference>
<sequence>MRALVSVRTGGPETLELATLPDPVAGPGDIRIAVAACGVNYPDALIIEDRYQFRPERPFSPGAEVSGVVDQLGEGVSGFRIGDRVLGGNVCGGLAEKMVLPAVRCYGMPASMPFDEASAFLMTYGTSHHALKDRARLQPGETLLVLGAAGGVGLAAVELGKHMGARVIAGVSSEEKLAVARARGADAGFVYAPGPLDKAQGRALTEEIRALADGEVDVIYDPVGGSYSEPALRSLAWDGRFLVVGFPAGIPSIPLNLPLLKGCHVIGVFWGSFIERFPERNRANVEELLEWYEQGAIRPLVSARFDLAQGGQAIAQLVGRAVVGKLVVEVGGAPID</sequence>
<proteinExistence type="predicted"/>
<dbReference type="SUPFAM" id="SSF51735">
    <property type="entry name" value="NAD(P)-binding Rossmann-fold domains"/>
    <property type="match status" value="1"/>
</dbReference>
<feature type="domain" description="Enoyl reductase (ER)" evidence="1">
    <location>
        <begin position="10"/>
        <end position="328"/>
    </location>
</feature>
<dbReference type="CDD" id="cd08241">
    <property type="entry name" value="QOR1"/>
    <property type="match status" value="1"/>
</dbReference>
<evidence type="ECO:0000313" key="2">
    <source>
        <dbReference type="EMBL" id="MBA2933816.1"/>
    </source>
</evidence>
<evidence type="ECO:0000313" key="3">
    <source>
        <dbReference type="Proteomes" id="UP000570166"/>
    </source>
</evidence>
<reference evidence="2 3" key="1">
    <citation type="submission" date="2020-07" db="EMBL/GenBank/DDBJ databases">
        <authorList>
            <person name="Sun Q."/>
        </authorList>
    </citation>
    <scope>NUCLEOTIDE SEQUENCE [LARGE SCALE GENOMIC DNA]</scope>
    <source>
        <strain evidence="2 3">CGMCC 1.13654</strain>
    </source>
</reference>
<dbReference type="Gene3D" id="3.90.180.10">
    <property type="entry name" value="Medium-chain alcohol dehydrogenases, catalytic domain"/>
    <property type="match status" value="1"/>
</dbReference>
<dbReference type="SMART" id="SM00829">
    <property type="entry name" value="PKS_ER"/>
    <property type="match status" value="1"/>
</dbReference>
<dbReference type="Gene3D" id="3.40.50.720">
    <property type="entry name" value="NAD(P)-binding Rossmann-like Domain"/>
    <property type="match status" value="1"/>
</dbReference>
<dbReference type="AlphaFoldDB" id="A0A838L6N4"/>
<dbReference type="InterPro" id="IPR020843">
    <property type="entry name" value="ER"/>
</dbReference>
<dbReference type="Proteomes" id="UP000570166">
    <property type="component" value="Unassembled WGS sequence"/>
</dbReference>
<dbReference type="SUPFAM" id="SSF50129">
    <property type="entry name" value="GroES-like"/>
    <property type="match status" value="1"/>
</dbReference>
<dbReference type="EMBL" id="JACEIB010000003">
    <property type="protein sequence ID" value="MBA2933816.1"/>
    <property type="molecule type" value="Genomic_DNA"/>
</dbReference>
<dbReference type="Pfam" id="PF08240">
    <property type="entry name" value="ADH_N"/>
    <property type="match status" value="1"/>
</dbReference>
<protein>
    <submittedName>
        <fullName evidence="2">NADPH:quinone oxidoreductase family protein</fullName>
    </submittedName>
</protein>
<organism evidence="2 3">
    <name type="scientific">Sphingomonas chungangi</name>
    <dbReference type="NCBI Taxonomy" id="2683589"/>
    <lineage>
        <taxon>Bacteria</taxon>
        <taxon>Pseudomonadati</taxon>
        <taxon>Pseudomonadota</taxon>
        <taxon>Alphaproteobacteria</taxon>
        <taxon>Sphingomonadales</taxon>
        <taxon>Sphingomonadaceae</taxon>
        <taxon>Sphingomonas</taxon>
    </lineage>
</organism>
<dbReference type="InterPro" id="IPR051397">
    <property type="entry name" value="Zn-ADH-like_protein"/>
</dbReference>